<evidence type="ECO:0000256" key="7">
    <source>
        <dbReference type="SAM" id="MobiDB-lite"/>
    </source>
</evidence>
<dbReference type="Pfam" id="PF20773">
    <property type="entry name" value="InhA-like_MAM"/>
    <property type="match status" value="1"/>
</dbReference>
<keyword evidence="11" id="KW-1185">Reference proteome</keyword>
<keyword evidence="3" id="KW-0964">Secreted</keyword>
<dbReference type="PROSITE" id="PS50847">
    <property type="entry name" value="GRAM_POS_ANCHORING"/>
    <property type="match status" value="1"/>
</dbReference>
<keyword evidence="8" id="KW-0472">Membrane</keyword>
<proteinExistence type="predicted"/>
<evidence type="ECO:0000259" key="9">
    <source>
        <dbReference type="PROSITE" id="PS50847"/>
    </source>
</evidence>
<dbReference type="InterPro" id="IPR048665">
    <property type="entry name" value="InhA-like_VEG"/>
</dbReference>
<comment type="subcellular location">
    <subcellularLocation>
        <location evidence="1">Secreted</location>
        <location evidence="1">Cell wall</location>
        <topology evidence="1">Peptidoglycan-anchor</topology>
    </subcellularLocation>
</comment>
<accession>A0ABV1F4M1</accession>
<dbReference type="SUPFAM" id="SSF55486">
    <property type="entry name" value="Metalloproteases ('zincins'), catalytic domain"/>
    <property type="match status" value="1"/>
</dbReference>
<gene>
    <name evidence="10" type="ORF">WMO63_18480</name>
</gene>
<evidence type="ECO:0000256" key="1">
    <source>
        <dbReference type="ARBA" id="ARBA00004168"/>
    </source>
</evidence>
<feature type="compositionally biased region" description="Low complexity" evidence="7">
    <location>
        <begin position="1437"/>
        <end position="1475"/>
    </location>
</feature>
<dbReference type="Pfam" id="PF20774">
    <property type="entry name" value="InhA-like_VEG"/>
    <property type="match status" value="1"/>
</dbReference>
<name>A0ABV1F4M1_9BACI</name>
<feature type="transmembrane region" description="Helical" evidence="8">
    <location>
        <begin position="1484"/>
        <end position="1503"/>
    </location>
</feature>
<dbReference type="InterPro" id="IPR032179">
    <property type="entry name" value="Cry22Aa_Ig-like"/>
</dbReference>
<dbReference type="Proteomes" id="UP001465426">
    <property type="component" value="Unassembled WGS sequence"/>
</dbReference>
<dbReference type="Pfam" id="PF05547">
    <property type="entry name" value="Peptidase_M6"/>
    <property type="match status" value="1"/>
</dbReference>
<evidence type="ECO:0000256" key="3">
    <source>
        <dbReference type="ARBA" id="ARBA00022525"/>
    </source>
</evidence>
<dbReference type="InterPro" id="IPR019931">
    <property type="entry name" value="LPXTG_anchor"/>
</dbReference>
<sequence length="1509" mass="163398">MVNWKKVMGTSVLSASLVFTSFGSLFGNVDKVEAKTSPVLHTHDDSALPFMSKHASGPFDIGMVNEEKVLASLIEQGIISKNASKDEQQKKLLSYLKNRADKAEALVDDPKEARNEIQKKTGLDPVAAGIPKESKKEKIAAKKTSPDSIVEENWDGEVIEDEVLVLLIDFPDYPHSSITQEDNPVLLYDDYSKEHYEEMVFGDTTYKGGNDEDFISMKAYYEEQSGGSYTIDGVVSDWYTAKHPAAYYGGNYPTADGSDIRPRDLVQEALEAASKDPNIDLSQFDREDLYDLDGDGDYREPDGIIDHLMIVHSGTGEEAGGGAIGADAIWSHSWSLAEPTVISGTEGQAEVPYWGGGLTAYDYTIQPEDGATGVFAHEFGHDLGLPDEYDTNYTAGGVGAPTDYWTIMASGSWAGIIGGTEPTGFSPYDKEYLQNKWPNSNWFKPVEYSLDDIMNGTKTLNIDQASMKGTNADAIRVSLPNKKTVINTPTSGEYEYHSGSGNDLNNDLVTTVDLTKATEAALTFNANYDIEENWDYASVQVDDGSGWKAIPGNITTDQDPEGYGQNPGHGITGASNGWVNASFDLSAYAGKEIKLKINYWTDSYVAMPGLYVDDLVVTIDGEEVIVDDAESDESLFTLEGFAKSNGLKESEHYYLVEWRNWAAADTALGRITRGNSVLTLDPGMVVWYVDNLYDNNWVGDHPGDGFLGVVDAHQATAAWSDGEVASTRYQIQDAAFSLNPTDKMFIDYLAVDNTSITLPSQPAVPTFNDYKDYSNPGQIYSGRNVPKYGLNISVLSQAEDNSVAQIQLSYDDHNPKVEVSGLNDTYSSNEGYNTLDLSVISDDEALDQDITVTAKVVNKEQDTVVSAEQKYVSDLEEKELNFQLTLPEKLESGEYTLEVTVATADKVIVSKTDTFNVDNEAPIPDVGENNGSTEPINQVSVTVNIPDAKDDTLEYLWSESEELDSVEAVTAKGMKNSVTELNAWKPFKNGDTLTLEGQSGIYYLHVRGKDVLDNTINWTSNAFTVDADVPVITLEGDNPFVIQAGTEYVEPGFAANDNVDGDVTSSVEVTGLESLDVTKPGEYVLTYTVSDTAGNSGEVQRKIHVVDEEKPYISLTEGNVEIEVGDEYTEPGYTAIDNVDGDVTDKVEVAGDVDTSTPGEYTLTYTVTDSSDNSYSVTRIVKVIDTTAPVLALEGEEKIIIEGGTEYVEPGYTATDNVDGNLTEAVEVYGSVDVTKVGDYELKYHVIDSSGNEAIAIRTVTVQDTTAPVIKLSGEDTITLDLGQAYLEPGFTATDTLDGNITDQVVVSGTLRFEVGTYTITYTVTDAAGNESTAKRTVKVADKTAPNLTLKGSSSITLTKGEKYEEPGYKARDNVDGDLTDEVIVSGKVDTNKVGAYTLTYTVTDSSGNKTSVERIIIVNEEPATDTDDNKGGSNNGGSDNDTDSPSDSKGGTVNNGKSNGTNTTGNASSQSGSNLPNTATSTYNWILAGTIIIVAGISLFIIQRRRKA</sequence>
<comment type="caution">
    <text evidence="10">The sequence shown here is derived from an EMBL/GenBank/DDBJ whole genome shotgun (WGS) entry which is preliminary data.</text>
</comment>
<feature type="region of interest" description="Disordered" evidence="7">
    <location>
        <begin position="1420"/>
        <end position="1477"/>
    </location>
</feature>
<evidence type="ECO:0000256" key="6">
    <source>
        <dbReference type="ARBA" id="ARBA00023088"/>
    </source>
</evidence>
<reference evidence="10 11" key="1">
    <citation type="submission" date="2024-03" db="EMBL/GenBank/DDBJ databases">
        <title>Human intestinal bacterial collection.</title>
        <authorList>
            <person name="Pauvert C."/>
            <person name="Hitch T.C.A."/>
            <person name="Clavel T."/>
        </authorList>
    </citation>
    <scope>NUCLEOTIDE SEQUENCE [LARGE SCALE GENOMIC DNA]</scope>
    <source>
        <strain evidence="10 11">CLA-SR-H024</strain>
    </source>
</reference>
<dbReference type="InterPro" id="IPR008757">
    <property type="entry name" value="Peptidase_M6-like_domain"/>
</dbReference>
<evidence type="ECO:0000256" key="4">
    <source>
        <dbReference type="ARBA" id="ARBA00022729"/>
    </source>
</evidence>
<evidence type="ECO:0000256" key="5">
    <source>
        <dbReference type="ARBA" id="ARBA00022999"/>
    </source>
</evidence>
<evidence type="ECO:0000256" key="8">
    <source>
        <dbReference type="SAM" id="Phobius"/>
    </source>
</evidence>
<dbReference type="Gene3D" id="2.60.40.2550">
    <property type="match status" value="1"/>
</dbReference>
<dbReference type="NCBIfam" id="TIGR01167">
    <property type="entry name" value="LPXTG_anchor"/>
    <property type="match status" value="1"/>
</dbReference>
<organism evidence="10 11">
    <name type="scientific">Niallia hominis</name>
    <dbReference type="NCBI Taxonomy" id="3133173"/>
    <lineage>
        <taxon>Bacteria</taxon>
        <taxon>Bacillati</taxon>
        <taxon>Bacillota</taxon>
        <taxon>Bacilli</taxon>
        <taxon>Bacillales</taxon>
        <taxon>Bacillaceae</taxon>
        <taxon>Niallia</taxon>
    </lineage>
</organism>
<evidence type="ECO:0000313" key="11">
    <source>
        <dbReference type="Proteomes" id="UP001465426"/>
    </source>
</evidence>
<keyword evidence="4" id="KW-0732">Signal</keyword>
<dbReference type="PANTHER" id="PTHR15127:SF32">
    <property type="entry name" value="HEAVYWEIGHT, ISOFORM A"/>
    <property type="match status" value="1"/>
</dbReference>
<keyword evidence="8" id="KW-0812">Transmembrane</keyword>
<keyword evidence="2" id="KW-0134">Cell wall</keyword>
<evidence type="ECO:0000256" key="2">
    <source>
        <dbReference type="ARBA" id="ARBA00022512"/>
    </source>
</evidence>
<keyword evidence="5" id="KW-0727">SH2 domain</keyword>
<evidence type="ECO:0000313" key="10">
    <source>
        <dbReference type="EMBL" id="MEQ2467646.1"/>
    </source>
</evidence>
<dbReference type="Pfam" id="PF16403">
    <property type="entry name" value="Bact_surface_Ig-like"/>
    <property type="match status" value="5"/>
</dbReference>
<keyword evidence="6" id="KW-0572">Peptidoglycan-anchor</keyword>
<dbReference type="EMBL" id="JBBMFN010000058">
    <property type="protein sequence ID" value="MEQ2467646.1"/>
    <property type="molecule type" value="Genomic_DNA"/>
</dbReference>
<dbReference type="NCBIfam" id="TIGR03296">
    <property type="entry name" value="M6dom_TIGR03296"/>
    <property type="match status" value="1"/>
</dbReference>
<protein>
    <submittedName>
        <fullName evidence="10">Immune inhibitor A domain-containing protein</fullName>
    </submittedName>
</protein>
<dbReference type="RefSeq" id="WP_349205186.1">
    <property type="nucleotide sequence ID" value="NZ_JBBMFN010000058.1"/>
</dbReference>
<dbReference type="InterPro" id="IPR051846">
    <property type="entry name" value="SH2_domain_adapters"/>
</dbReference>
<dbReference type="Gene3D" id="2.60.40.10">
    <property type="entry name" value="Immunoglobulins"/>
    <property type="match status" value="5"/>
</dbReference>
<feature type="domain" description="Gram-positive cocci surface proteins LPxTG" evidence="9">
    <location>
        <begin position="1476"/>
        <end position="1509"/>
    </location>
</feature>
<dbReference type="InterPro" id="IPR013783">
    <property type="entry name" value="Ig-like_fold"/>
</dbReference>
<keyword evidence="8" id="KW-1133">Transmembrane helix</keyword>
<dbReference type="PANTHER" id="PTHR15127">
    <property type="entry name" value="HEAVYWEIGHT, ISOFORM A"/>
    <property type="match status" value="1"/>
</dbReference>